<protein>
    <submittedName>
        <fullName evidence="3">Acyltransferase family protein</fullName>
        <ecNumber evidence="3">2.3.-.-</ecNumber>
    </submittedName>
</protein>
<keyword evidence="1" id="KW-0472">Membrane</keyword>
<feature type="domain" description="Acyltransferase 3" evidence="2">
    <location>
        <begin position="8"/>
        <end position="327"/>
    </location>
</feature>
<dbReference type="EC" id="2.3.-.-" evidence="3"/>
<dbReference type="KEGG" id="yrh:AABB31_05700"/>
<dbReference type="GO" id="GO:0016747">
    <property type="term" value="F:acyltransferase activity, transferring groups other than amino-acyl groups"/>
    <property type="evidence" value="ECO:0007669"/>
    <property type="project" value="InterPro"/>
</dbReference>
<feature type="transmembrane region" description="Helical" evidence="1">
    <location>
        <begin position="134"/>
        <end position="157"/>
    </location>
</feature>
<dbReference type="InterPro" id="IPR002656">
    <property type="entry name" value="Acyl_transf_3_dom"/>
</dbReference>
<dbReference type="RefSeq" id="WP_342077694.1">
    <property type="nucleotide sequence ID" value="NZ_CP151767.2"/>
</dbReference>
<evidence type="ECO:0000259" key="2">
    <source>
        <dbReference type="Pfam" id="PF01757"/>
    </source>
</evidence>
<organism evidence="3 4">
    <name type="scientific">Yoonia rhodophyticola</name>
    <dbReference type="NCBI Taxonomy" id="3137370"/>
    <lineage>
        <taxon>Bacteria</taxon>
        <taxon>Pseudomonadati</taxon>
        <taxon>Pseudomonadota</taxon>
        <taxon>Alphaproteobacteria</taxon>
        <taxon>Rhodobacterales</taxon>
        <taxon>Paracoccaceae</taxon>
        <taxon>Yoonia</taxon>
    </lineage>
</organism>
<dbReference type="EMBL" id="CP151767">
    <property type="protein sequence ID" value="WZU68406.1"/>
    <property type="molecule type" value="Genomic_DNA"/>
</dbReference>
<proteinExistence type="predicted"/>
<feature type="transmembrane region" description="Helical" evidence="1">
    <location>
        <begin position="74"/>
        <end position="93"/>
    </location>
</feature>
<gene>
    <name evidence="3" type="ORF">AABB31_05700</name>
</gene>
<feature type="transmembrane region" description="Helical" evidence="1">
    <location>
        <begin position="310"/>
        <end position="329"/>
    </location>
</feature>
<keyword evidence="1" id="KW-1133">Transmembrane helix</keyword>
<dbReference type="InterPro" id="IPR050879">
    <property type="entry name" value="Acyltransferase_3"/>
</dbReference>
<dbReference type="PANTHER" id="PTHR23028">
    <property type="entry name" value="ACETYLTRANSFERASE"/>
    <property type="match status" value="1"/>
</dbReference>
<dbReference type="AlphaFoldDB" id="A0AAN0MB22"/>
<feature type="transmembrane region" description="Helical" evidence="1">
    <location>
        <begin position="34"/>
        <end position="53"/>
    </location>
</feature>
<reference evidence="3" key="1">
    <citation type="submission" date="2024-08" db="EMBL/GenBank/DDBJ databases">
        <title>Phylogenomic analyses of a clade within the roseobacter group suggest taxonomic reassignments of species of the genera Aestuariivita, Citreicella, Loktanella, Nautella, Pelagibaca, Ruegeria, Thalassobius, Thiobacimonas and Tropicibacter, and the proposal o.</title>
        <authorList>
            <person name="Jeon C.O."/>
        </authorList>
    </citation>
    <scope>NUCLEOTIDE SEQUENCE</scope>
    <source>
        <strain evidence="3">SS1-5</strain>
    </source>
</reference>
<feature type="transmembrane region" description="Helical" evidence="1">
    <location>
        <begin position="341"/>
        <end position="364"/>
    </location>
</feature>
<dbReference type="Proteomes" id="UP001470809">
    <property type="component" value="Chromosome"/>
</dbReference>
<dbReference type="Pfam" id="PF01757">
    <property type="entry name" value="Acyl_transf_3"/>
    <property type="match status" value="1"/>
</dbReference>
<dbReference type="GO" id="GO:0016020">
    <property type="term" value="C:membrane"/>
    <property type="evidence" value="ECO:0007669"/>
    <property type="project" value="TreeGrafter"/>
</dbReference>
<name>A0AAN0MB22_9RHOB</name>
<dbReference type="GO" id="GO:0009103">
    <property type="term" value="P:lipopolysaccharide biosynthetic process"/>
    <property type="evidence" value="ECO:0007669"/>
    <property type="project" value="TreeGrafter"/>
</dbReference>
<sequence length="595" mass="65365">MAGNYRTEVDGLRAVAVISVILFHAGFATFSGGFVGVDVFFVISGYLITGIILTDLSRGEFSLWHFYCRRARRILPALTVVVLACIPLAWLWMLPEPLENFGQSVVATFLSANNLLLTLTSGYWDLEAEFKPLLHTWSLAVEEQFYLLFPLVLIICWPRLKLRSVYIVALICLASFAACLVFYSSAPTGTFYLLHSRAWELGIGALGAFWERSRPVRGNDRLALAGLTAIALSVLWFDETTPFPSAYTLIPVGGTLLVLMFGRRGGHVARLLQMRVLVGIGLISYSLYLWHQPVFAFARINSYEEPSGLLYAALILLCLILSVLTWRFVERPFRDPQKTSGIFVGGTLIGASLAGVVAGIALHLQQGYPARIFQTRPDLVAGMHMAYNENIRQLQLAHFPKPPRGRNVLVLGNSQGRDFANILLESGLTARDNVVYRADIALCEYPQMASGDKALVDAADIVFLPVIAVEDACSGFVAGKMHQNLNTVFVGPKHFGYNLNVYGQIDPVQRRSATARIPDAILASNAANRAILPQSHYIDLVNLLSDDGQHGRVFDAHGDMIPADRVHLTKAGAVFLGARLRDHPAVADLSAGRDP</sequence>
<feature type="transmembrane region" description="Helical" evidence="1">
    <location>
        <begin position="164"/>
        <end position="183"/>
    </location>
</feature>
<evidence type="ECO:0000313" key="3">
    <source>
        <dbReference type="EMBL" id="WZU68406.1"/>
    </source>
</evidence>
<evidence type="ECO:0000313" key="4">
    <source>
        <dbReference type="Proteomes" id="UP001470809"/>
    </source>
</evidence>
<evidence type="ECO:0000256" key="1">
    <source>
        <dbReference type="SAM" id="Phobius"/>
    </source>
</evidence>
<dbReference type="PANTHER" id="PTHR23028:SF53">
    <property type="entry name" value="ACYL_TRANSF_3 DOMAIN-CONTAINING PROTEIN"/>
    <property type="match status" value="1"/>
</dbReference>
<keyword evidence="4" id="KW-1185">Reference proteome</keyword>
<feature type="transmembrane region" description="Helical" evidence="1">
    <location>
        <begin position="274"/>
        <end position="290"/>
    </location>
</feature>
<feature type="transmembrane region" description="Helical" evidence="1">
    <location>
        <begin position="12"/>
        <end position="28"/>
    </location>
</feature>
<accession>A0AAN0MB22</accession>
<feature type="transmembrane region" description="Helical" evidence="1">
    <location>
        <begin position="243"/>
        <end position="262"/>
    </location>
</feature>
<keyword evidence="3" id="KW-0808">Transferase</keyword>
<keyword evidence="1" id="KW-0812">Transmembrane</keyword>
<keyword evidence="3" id="KW-0012">Acyltransferase</keyword>